<evidence type="ECO:0000256" key="6">
    <source>
        <dbReference type="ARBA" id="ARBA00023049"/>
    </source>
</evidence>
<dbReference type="CDD" id="cd06229">
    <property type="entry name" value="M14_Endopeptidase_I"/>
    <property type="match status" value="1"/>
</dbReference>
<keyword evidence="3" id="KW-0645">Protease</keyword>
<accession>A0A3R9Q556</accession>
<evidence type="ECO:0000256" key="2">
    <source>
        <dbReference type="ARBA" id="ARBA00005988"/>
    </source>
</evidence>
<dbReference type="PANTHER" id="PTHR11705">
    <property type="entry name" value="PROTEASE FAMILY M14 CARBOXYPEPTIDASE A,B"/>
    <property type="match status" value="1"/>
</dbReference>
<evidence type="ECO:0000313" key="10">
    <source>
        <dbReference type="Proteomes" id="UP000275076"/>
    </source>
</evidence>
<evidence type="ECO:0000256" key="1">
    <source>
        <dbReference type="ARBA" id="ARBA00001947"/>
    </source>
</evidence>
<dbReference type="Gene3D" id="3.10.350.10">
    <property type="entry name" value="LysM domain"/>
    <property type="match status" value="1"/>
</dbReference>
<dbReference type="GO" id="GO:0005615">
    <property type="term" value="C:extracellular space"/>
    <property type="evidence" value="ECO:0007669"/>
    <property type="project" value="TreeGrafter"/>
</dbReference>
<evidence type="ECO:0000259" key="8">
    <source>
        <dbReference type="PROSITE" id="PS52035"/>
    </source>
</evidence>
<sequence length="361" mass="41783">MKKGRMLITWYEVKQGDTQAKIAFNHKVRLEALTYENKSNPAFHSYLKPGTFLRIPTDNSYNLSEKDNGCLYEYGWRELENDRLKVGPSIHCEKIGLSVLGKPIWLFRTGTGKKKIFISAAWHGNEWLNTWLLMKFLQEWKKRLSKRKNWFGLNIEELYQNVTLFVVPLVNPDGVELVQEGIYGVNNYQQDILQINEDFKDFRHWSANASGVDLNHQWPADWHEEAASSPGRPFFRHFGGYSPLSEPETKAIHELSMKEGFSHVIALHSQGEEIYWGYQNQEPEESKELANRLAKVSSYRAVKTADSKAGYKDWFIKEFKRPGFTVETGTGQNPLPLEASKRIWITCLPLLLESITFPDFS</sequence>
<dbReference type="Gene3D" id="3.40.630.10">
    <property type="entry name" value="Zn peptidases"/>
    <property type="match status" value="1"/>
</dbReference>
<reference evidence="9 10" key="1">
    <citation type="submission" date="2018-10" db="EMBL/GenBank/DDBJ databases">
        <title>Draft genome sequence of Bacillus salarius IM0101, isolated from a hypersaline soil in Inner Mongolia, China.</title>
        <authorList>
            <person name="Yamprayoonswat W."/>
            <person name="Boonvisut S."/>
            <person name="Jumpathong W."/>
            <person name="Sittihan S."/>
            <person name="Ruangsuj P."/>
            <person name="Wanthongcharoen S."/>
            <person name="Thongpramul N."/>
            <person name="Pimmason S."/>
            <person name="Yu B."/>
            <person name="Yasawong M."/>
        </authorList>
    </citation>
    <scope>NUCLEOTIDE SEQUENCE [LARGE SCALE GENOMIC DNA]</scope>
    <source>
        <strain evidence="9 10">IM0101</strain>
    </source>
</reference>
<comment type="cofactor">
    <cofactor evidence="1">
        <name>Zn(2+)</name>
        <dbReference type="ChEBI" id="CHEBI:29105"/>
    </cofactor>
</comment>
<evidence type="ECO:0000256" key="4">
    <source>
        <dbReference type="ARBA" id="ARBA00022801"/>
    </source>
</evidence>
<dbReference type="SUPFAM" id="SSF53187">
    <property type="entry name" value="Zn-dependent exopeptidases"/>
    <property type="match status" value="1"/>
</dbReference>
<name>A0A3R9Q556_9BACI</name>
<organism evidence="9 10">
    <name type="scientific">Salibacterium salarium</name>
    <dbReference type="NCBI Taxonomy" id="284579"/>
    <lineage>
        <taxon>Bacteria</taxon>
        <taxon>Bacillati</taxon>
        <taxon>Bacillota</taxon>
        <taxon>Bacilli</taxon>
        <taxon>Bacillales</taxon>
        <taxon>Bacillaceae</taxon>
    </lineage>
</organism>
<dbReference type="OrthoDB" id="9802862at2"/>
<evidence type="ECO:0000256" key="3">
    <source>
        <dbReference type="ARBA" id="ARBA00022670"/>
    </source>
</evidence>
<dbReference type="GO" id="GO:0004181">
    <property type="term" value="F:metallocarboxypeptidase activity"/>
    <property type="evidence" value="ECO:0007669"/>
    <property type="project" value="InterPro"/>
</dbReference>
<dbReference type="PROSITE" id="PS52035">
    <property type="entry name" value="PEPTIDASE_M14"/>
    <property type="match status" value="1"/>
</dbReference>
<dbReference type="GO" id="GO:0008270">
    <property type="term" value="F:zinc ion binding"/>
    <property type="evidence" value="ECO:0007669"/>
    <property type="project" value="InterPro"/>
</dbReference>
<feature type="domain" description="Peptidase M14" evidence="8">
    <location>
        <begin position="59"/>
        <end position="361"/>
    </location>
</feature>
<dbReference type="AlphaFoldDB" id="A0A3R9Q556"/>
<dbReference type="InterPro" id="IPR018392">
    <property type="entry name" value="LysM"/>
</dbReference>
<comment type="similarity">
    <text evidence="2 7">Belongs to the peptidase M14 family.</text>
</comment>
<protein>
    <submittedName>
        <fullName evidence="9">LysM peptidoglycan-binding domain-containing protein</fullName>
    </submittedName>
</protein>
<dbReference type="GO" id="GO:0006508">
    <property type="term" value="P:proteolysis"/>
    <property type="evidence" value="ECO:0007669"/>
    <property type="project" value="UniProtKB-KW"/>
</dbReference>
<dbReference type="InterPro" id="IPR000834">
    <property type="entry name" value="Peptidase_M14"/>
</dbReference>
<evidence type="ECO:0000256" key="5">
    <source>
        <dbReference type="ARBA" id="ARBA00022833"/>
    </source>
</evidence>
<evidence type="ECO:0000256" key="7">
    <source>
        <dbReference type="PROSITE-ProRule" id="PRU01379"/>
    </source>
</evidence>
<proteinExistence type="inferred from homology"/>
<dbReference type="PRINTS" id="PR00765">
    <property type="entry name" value="CRBOXYPTASEA"/>
</dbReference>
<keyword evidence="5" id="KW-0862">Zinc</keyword>
<dbReference type="Pfam" id="PF01476">
    <property type="entry name" value="LysM"/>
    <property type="match status" value="1"/>
</dbReference>
<keyword evidence="6" id="KW-0482">Metalloprotease</keyword>
<keyword evidence="4" id="KW-0378">Hydrolase</keyword>
<dbReference type="SUPFAM" id="SSF54106">
    <property type="entry name" value="LysM domain"/>
    <property type="match status" value="1"/>
</dbReference>
<keyword evidence="10" id="KW-1185">Reference proteome</keyword>
<comment type="caution">
    <text evidence="9">The sequence shown here is derived from an EMBL/GenBank/DDBJ whole genome shotgun (WGS) entry which is preliminary data.</text>
</comment>
<dbReference type="Proteomes" id="UP000275076">
    <property type="component" value="Unassembled WGS sequence"/>
</dbReference>
<dbReference type="Pfam" id="PF00246">
    <property type="entry name" value="Peptidase_M14"/>
    <property type="match status" value="1"/>
</dbReference>
<dbReference type="PANTHER" id="PTHR11705:SF143">
    <property type="entry name" value="SLL0236 PROTEIN"/>
    <property type="match status" value="1"/>
</dbReference>
<dbReference type="InterPro" id="IPR036779">
    <property type="entry name" value="LysM_dom_sf"/>
</dbReference>
<dbReference type="CDD" id="cd00118">
    <property type="entry name" value="LysM"/>
    <property type="match status" value="1"/>
</dbReference>
<gene>
    <name evidence="9" type="ORF">D7Z54_09220</name>
</gene>
<dbReference type="InterPro" id="IPR034274">
    <property type="entry name" value="ENP1_M14_CPD"/>
</dbReference>
<dbReference type="SMART" id="SM00631">
    <property type="entry name" value="Zn_pept"/>
    <property type="match status" value="1"/>
</dbReference>
<dbReference type="EMBL" id="RBVX01000006">
    <property type="protein sequence ID" value="RSL33858.1"/>
    <property type="molecule type" value="Genomic_DNA"/>
</dbReference>
<evidence type="ECO:0000313" key="9">
    <source>
        <dbReference type="EMBL" id="RSL33858.1"/>
    </source>
</evidence>
<feature type="active site" description="Proton donor/acceptor" evidence="7">
    <location>
        <position position="327"/>
    </location>
</feature>